<keyword evidence="1" id="KW-0812">Transmembrane</keyword>
<keyword evidence="1" id="KW-1133">Transmembrane helix</keyword>
<proteinExistence type="predicted"/>
<evidence type="ECO:0000256" key="1">
    <source>
        <dbReference type="SAM" id="Phobius"/>
    </source>
</evidence>
<dbReference type="AlphaFoldDB" id="A0A7J7Z4I0"/>
<accession>A0A7J7Z4I0</accession>
<dbReference type="Proteomes" id="UP000527355">
    <property type="component" value="Unassembled WGS sequence"/>
</dbReference>
<evidence type="ECO:0000313" key="2">
    <source>
        <dbReference type="EMBL" id="KAF6369029.1"/>
    </source>
</evidence>
<keyword evidence="1" id="KW-0472">Membrane</keyword>
<reference evidence="2 3" key="1">
    <citation type="journal article" date="2020" name="Nature">
        <title>Six reference-quality genomes reveal evolution of bat adaptations.</title>
        <authorList>
            <person name="Jebb D."/>
            <person name="Huang Z."/>
            <person name="Pippel M."/>
            <person name="Hughes G.M."/>
            <person name="Lavrichenko K."/>
            <person name="Devanna P."/>
            <person name="Winkler S."/>
            <person name="Jermiin L.S."/>
            <person name="Skirmuntt E.C."/>
            <person name="Katzourakis A."/>
            <person name="Burkitt-Gray L."/>
            <person name="Ray D.A."/>
            <person name="Sullivan K.A.M."/>
            <person name="Roscito J.G."/>
            <person name="Kirilenko B.M."/>
            <person name="Davalos L.M."/>
            <person name="Corthals A.P."/>
            <person name="Power M.L."/>
            <person name="Jones G."/>
            <person name="Ransome R.D."/>
            <person name="Dechmann D.K.N."/>
            <person name="Locatelli A.G."/>
            <person name="Puechmaille S.J."/>
            <person name="Fedrigo O."/>
            <person name="Jarvis E.D."/>
            <person name="Hiller M."/>
            <person name="Vernes S.C."/>
            <person name="Myers E.W."/>
            <person name="Teeling E.C."/>
        </authorList>
    </citation>
    <scope>NUCLEOTIDE SEQUENCE [LARGE SCALE GENOMIC DNA]</scope>
    <source>
        <strain evidence="2">MMyoMyo1</strain>
        <tissue evidence="2">Flight muscle</tissue>
    </source>
</reference>
<feature type="transmembrane region" description="Helical" evidence="1">
    <location>
        <begin position="159"/>
        <end position="179"/>
    </location>
</feature>
<name>A0A7J7Z4I0_MYOMY</name>
<organism evidence="2 3">
    <name type="scientific">Myotis myotis</name>
    <name type="common">Greater mouse-eared bat</name>
    <name type="synonym">Vespertilio myotis</name>
    <dbReference type="NCBI Taxonomy" id="51298"/>
    <lineage>
        <taxon>Eukaryota</taxon>
        <taxon>Metazoa</taxon>
        <taxon>Chordata</taxon>
        <taxon>Craniata</taxon>
        <taxon>Vertebrata</taxon>
        <taxon>Euteleostomi</taxon>
        <taxon>Mammalia</taxon>
        <taxon>Eutheria</taxon>
        <taxon>Laurasiatheria</taxon>
        <taxon>Chiroptera</taxon>
        <taxon>Yangochiroptera</taxon>
        <taxon>Vespertilionidae</taxon>
        <taxon>Myotis</taxon>
    </lineage>
</organism>
<feature type="transmembrane region" description="Helical" evidence="1">
    <location>
        <begin position="54"/>
        <end position="73"/>
    </location>
</feature>
<keyword evidence="3" id="KW-1185">Reference proteome</keyword>
<gene>
    <name evidence="2" type="ORF">mMyoMyo1_010435</name>
</gene>
<evidence type="ECO:0000313" key="3">
    <source>
        <dbReference type="Proteomes" id="UP000527355"/>
    </source>
</evidence>
<feature type="transmembrane region" description="Helical" evidence="1">
    <location>
        <begin position="16"/>
        <end position="42"/>
    </location>
</feature>
<comment type="caution">
    <text evidence="2">The sequence shown here is derived from an EMBL/GenBank/DDBJ whole genome shotgun (WGS) entry which is preliminary data.</text>
</comment>
<protein>
    <submittedName>
        <fullName evidence="2">Uncharacterized protein</fullName>
    </submittedName>
</protein>
<sequence>MFPHLLSSFISDKKSVVIFIFVLLYILCFLVCVRGGSCFQIYSLSLIFNSLIDVPWRVFFVFFLLWVYKLLGFRFSIILSLFLQTFLLCSNFSLTGIPVTLHVCWAVNIYPEVLESPTSVPTLFSPYASAWIISIHMSSSSRIVCSVASSLQISPEGGFFSDIIFFISSISIWFCSWIISSCFSSCCFFF</sequence>
<dbReference type="EMBL" id="JABWUV010000003">
    <property type="protein sequence ID" value="KAF6369029.1"/>
    <property type="molecule type" value="Genomic_DNA"/>
</dbReference>